<feature type="binding site" evidence="1">
    <location>
        <position position="194"/>
    </location>
    <ligand>
        <name>Zn(2+)</name>
        <dbReference type="ChEBI" id="CHEBI:29105"/>
        <note>catalytic</note>
    </ligand>
</feature>
<keyword evidence="1" id="KW-0862">Zinc</keyword>
<dbReference type="SUPFAM" id="SSF55486">
    <property type="entry name" value="Metalloproteases ('zincins'), catalytic domain"/>
    <property type="match status" value="1"/>
</dbReference>
<evidence type="ECO:0000313" key="5">
    <source>
        <dbReference type="Proteomes" id="UP000315540"/>
    </source>
</evidence>
<dbReference type="PANTHER" id="PTHR10127">
    <property type="entry name" value="DISCOIDIN, CUB, EGF, LAMININ , AND ZINC METALLOPROTEASE DOMAIN CONTAINING"/>
    <property type="match status" value="1"/>
</dbReference>
<feature type="region of interest" description="Disordered" evidence="2">
    <location>
        <begin position="277"/>
        <end position="300"/>
    </location>
</feature>
<dbReference type="GO" id="GO:0004222">
    <property type="term" value="F:metalloendopeptidase activity"/>
    <property type="evidence" value="ECO:0007669"/>
    <property type="project" value="UniProtKB-UniRule"/>
</dbReference>
<sequence length="390" mass="43598">MKFKNVVKSTTVTTLILGLIAASCSSEDFEEAPENSDNEVQLTEKFFLGEKVLVEKIDSETYKLDGSDILLSPDQLSDAAFDLKQNPEPTGEVSTKLGLAGGIRKWPNNTVIYVLDNSLTANQIEVTRNSMEEWSTKTNVKFKQRTNENYYVTISNDGRSCNCGSANLGVIGNRGVIRIGTRTSEVVMIHEIGHTLGYIHEQNRSDRDNHVRILFENIQNGAESQFRKSDRAQLIGDFDIQSTMMYGAYTFSKNGRPTITRLDGSVYPRRSARLSSGDIAGTNQAYPGDNGGGDGNGNPDTCEGVEEWSRNRSYQVGDRVTYRGFLYERDFSRWNRIKECGSNPEEDICNGVSEYSRNTRYSAGDKVTFRGFLYELQSNGRWSNQGQCGN</sequence>
<comment type="cofactor">
    <cofactor evidence="1">
        <name>Zn(2+)</name>
        <dbReference type="ChEBI" id="CHEBI:29105"/>
    </cofactor>
    <text evidence="1">Binds 1 zinc ion per subunit.</text>
</comment>
<dbReference type="EMBL" id="VFWZ01000010">
    <property type="protein sequence ID" value="TPN81715.1"/>
    <property type="molecule type" value="Genomic_DNA"/>
</dbReference>
<keyword evidence="1" id="KW-0378">Hydrolase</keyword>
<dbReference type="Proteomes" id="UP000315540">
    <property type="component" value="Unassembled WGS sequence"/>
</dbReference>
<organism evidence="4 5">
    <name type="scientific">Aquimarina algicola</name>
    <dbReference type="NCBI Taxonomy" id="2589995"/>
    <lineage>
        <taxon>Bacteria</taxon>
        <taxon>Pseudomonadati</taxon>
        <taxon>Bacteroidota</taxon>
        <taxon>Flavobacteriia</taxon>
        <taxon>Flavobacteriales</taxon>
        <taxon>Flavobacteriaceae</taxon>
        <taxon>Aquimarina</taxon>
    </lineage>
</organism>
<proteinExistence type="predicted"/>
<comment type="caution">
    <text evidence="1">Lacks conserved residue(s) required for the propagation of feature annotation.</text>
</comment>
<dbReference type="GO" id="GO:0006508">
    <property type="term" value="P:proteolysis"/>
    <property type="evidence" value="ECO:0007669"/>
    <property type="project" value="UniProtKB-KW"/>
</dbReference>
<dbReference type="OrthoDB" id="8455098at2"/>
<evidence type="ECO:0000259" key="3">
    <source>
        <dbReference type="PROSITE" id="PS51864"/>
    </source>
</evidence>
<dbReference type="InterPro" id="IPR006026">
    <property type="entry name" value="Peptidase_Metallo"/>
</dbReference>
<feature type="active site" evidence="1">
    <location>
        <position position="191"/>
    </location>
</feature>
<feature type="binding site" evidence="1">
    <location>
        <position position="190"/>
    </location>
    <ligand>
        <name>Zn(2+)</name>
        <dbReference type="ChEBI" id="CHEBI:29105"/>
        <note>catalytic</note>
    </ligand>
</feature>
<dbReference type="GO" id="GO:0008270">
    <property type="term" value="F:zinc ion binding"/>
    <property type="evidence" value="ECO:0007669"/>
    <property type="project" value="UniProtKB-UniRule"/>
</dbReference>
<dbReference type="Gene3D" id="2.10.10.90">
    <property type="match status" value="1"/>
</dbReference>
<dbReference type="PROSITE" id="PS51864">
    <property type="entry name" value="ASTACIN"/>
    <property type="match status" value="1"/>
</dbReference>
<feature type="binding site" evidence="1">
    <location>
        <position position="200"/>
    </location>
    <ligand>
        <name>Zn(2+)</name>
        <dbReference type="ChEBI" id="CHEBI:29105"/>
        <note>catalytic</note>
    </ligand>
</feature>
<dbReference type="PROSITE" id="PS51257">
    <property type="entry name" value="PROKAR_LIPOPROTEIN"/>
    <property type="match status" value="1"/>
</dbReference>
<dbReference type="SMART" id="SM00235">
    <property type="entry name" value="ZnMc"/>
    <property type="match status" value="1"/>
</dbReference>
<dbReference type="Pfam" id="PF01400">
    <property type="entry name" value="Astacin"/>
    <property type="match status" value="1"/>
</dbReference>
<gene>
    <name evidence="4" type="ORF">FHK87_24255</name>
</gene>
<evidence type="ECO:0000313" key="4">
    <source>
        <dbReference type="EMBL" id="TPN81715.1"/>
    </source>
</evidence>
<keyword evidence="1" id="KW-0479">Metal-binding</keyword>
<keyword evidence="1" id="KW-0645">Protease</keyword>
<reference evidence="4 5" key="1">
    <citation type="submission" date="2019-06" db="EMBL/GenBank/DDBJ databases">
        <authorList>
            <person name="Meng X."/>
        </authorList>
    </citation>
    <scope>NUCLEOTIDE SEQUENCE [LARGE SCALE GENOMIC DNA]</scope>
    <source>
        <strain evidence="4 5">M625</strain>
    </source>
</reference>
<evidence type="ECO:0000256" key="2">
    <source>
        <dbReference type="SAM" id="MobiDB-lite"/>
    </source>
</evidence>
<keyword evidence="5" id="KW-1185">Reference proteome</keyword>
<accession>A0A504IZE0</accession>
<dbReference type="RefSeq" id="WP_140597477.1">
    <property type="nucleotide sequence ID" value="NZ_VFWZ01000010.1"/>
</dbReference>
<evidence type="ECO:0000256" key="1">
    <source>
        <dbReference type="PROSITE-ProRule" id="PRU01211"/>
    </source>
</evidence>
<dbReference type="PANTHER" id="PTHR10127:SF850">
    <property type="entry name" value="METALLOENDOPEPTIDASE"/>
    <property type="match status" value="1"/>
</dbReference>
<protein>
    <submittedName>
        <fullName evidence="4">Peptidase M12</fullName>
    </submittedName>
</protein>
<name>A0A504IZE0_9FLAO</name>
<comment type="caution">
    <text evidence="4">The sequence shown here is derived from an EMBL/GenBank/DDBJ whole genome shotgun (WGS) entry which is preliminary data.</text>
</comment>
<dbReference type="InterPro" id="IPR024079">
    <property type="entry name" value="MetalloPept_cat_dom_sf"/>
</dbReference>
<dbReference type="Gene3D" id="3.40.390.10">
    <property type="entry name" value="Collagenase (Catalytic Domain)"/>
    <property type="match status" value="1"/>
</dbReference>
<keyword evidence="1" id="KW-0482">Metalloprotease</keyword>
<dbReference type="InterPro" id="IPR001506">
    <property type="entry name" value="Peptidase_M12A"/>
</dbReference>
<dbReference type="PRINTS" id="PR00480">
    <property type="entry name" value="ASTACIN"/>
</dbReference>
<feature type="domain" description="Peptidase M12A" evidence="3">
    <location>
        <begin position="97"/>
        <end position="288"/>
    </location>
</feature>
<dbReference type="AlphaFoldDB" id="A0A504IZE0"/>